<dbReference type="Pfam" id="PF07285">
    <property type="entry name" value="DUF1444"/>
    <property type="match status" value="1"/>
</dbReference>
<dbReference type="EMBL" id="LTAO01000038">
    <property type="protein sequence ID" value="KYG26672.1"/>
    <property type="molecule type" value="Genomic_DNA"/>
</dbReference>
<evidence type="ECO:0000313" key="2">
    <source>
        <dbReference type="EMBL" id="KYG26672.1"/>
    </source>
</evidence>
<proteinExistence type="inferred from homology"/>
<comment type="similarity">
    <text evidence="1">Belongs to the UPF0354 family.</text>
</comment>
<evidence type="ECO:0000256" key="1">
    <source>
        <dbReference type="HAMAP-Rule" id="MF_01548"/>
    </source>
</evidence>
<dbReference type="NCBIfam" id="NF010189">
    <property type="entry name" value="PRK13668.1"/>
    <property type="match status" value="1"/>
</dbReference>
<dbReference type="PIRSF" id="PIRSF012562">
    <property type="entry name" value="UCP012562"/>
    <property type="match status" value="1"/>
</dbReference>
<accession>A0A161PX04</accession>
<dbReference type="HAMAP" id="MF_01548">
    <property type="entry name" value="UPF0354"/>
    <property type="match status" value="1"/>
</dbReference>
<dbReference type="RefSeq" id="WP_061950133.1">
    <property type="nucleotide sequence ID" value="NZ_LTAO01000038.1"/>
</dbReference>
<organism evidence="2 3">
    <name type="scientific">Alkalihalobacillus trypoxylicola</name>
    <dbReference type="NCBI Taxonomy" id="519424"/>
    <lineage>
        <taxon>Bacteria</taxon>
        <taxon>Bacillati</taxon>
        <taxon>Bacillota</taxon>
        <taxon>Bacilli</taxon>
        <taxon>Bacillales</taxon>
        <taxon>Bacillaceae</taxon>
        <taxon>Alkalihalobacillus</taxon>
    </lineage>
</organism>
<comment type="caution">
    <text evidence="2">The sequence shown here is derived from an EMBL/GenBank/DDBJ whole genome shotgun (WGS) entry which is preliminary data.</text>
</comment>
<dbReference type="Proteomes" id="UP000075806">
    <property type="component" value="Unassembled WGS sequence"/>
</dbReference>
<keyword evidence="3" id="KW-1185">Reference proteome</keyword>
<name>A0A161PX04_9BACI</name>
<gene>
    <name evidence="2" type="ORF">AZF04_12770</name>
</gene>
<dbReference type="InterPro" id="IPR010838">
    <property type="entry name" value="DUF1444"/>
</dbReference>
<sequence>MEMREFRKKIESKLSSDERNIHYNFKESTLRIEDKQSKKGVTLSLKPLLAKWERGEFDSIDEVVRYVVVGLNSMNQKVDLIGNEKRIFPVIRATSFPTETKEGKSLIYEEHTAETRIFYALDFEDSYTLIDEEALAETSLSADEVKEIALFNIRSLKQPMKEDIVAGNTFYFLRAKDGYDASRILDQSLLEKMNKKVSGKLALTIPHQDVLIFADIKNDTGYDVLAQMALQFFGEGRIPITALPFLYEEGELEPTFILAQKKPKKPSPPKE</sequence>
<dbReference type="OrthoDB" id="154553at2"/>
<reference evidence="2" key="1">
    <citation type="submission" date="2016-02" db="EMBL/GenBank/DDBJ databases">
        <title>Genome sequence of Bacillus trypoxylicola KCTC 13244(T).</title>
        <authorList>
            <person name="Jeong H."/>
            <person name="Park S.-H."/>
            <person name="Choi S.-K."/>
        </authorList>
    </citation>
    <scope>NUCLEOTIDE SEQUENCE [LARGE SCALE GENOMIC DNA]</scope>
    <source>
        <strain evidence="2">KCTC 13244</strain>
    </source>
</reference>
<dbReference type="AlphaFoldDB" id="A0A161PX04"/>
<dbReference type="STRING" id="519424.AZF04_12770"/>
<evidence type="ECO:0000313" key="3">
    <source>
        <dbReference type="Proteomes" id="UP000075806"/>
    </source>
</evidence>
<protein>
    <recommendedName>
        <fullName evidence="1">UPF0354 protein AZF04_12770</fullName>
    </recommendedName>
</protein>